<dbReference type="Proteomes" id="UP000292564">
    <property type="component" value="Unassembled WGS sequence"/>
</dbReference>
<gene>
    <name evidence="2" type="ORF">EV385_5307</name>
</gene>
<accession>A0A4Q7ZRD8</accession>
<dbReference type="PRINTS" id="PR00111">
    <property type="entry name" value="ABHYDROLASE"/>
</dbReference>
<dbReference type="SUPFAM" id="SSF53474">
    <property type="entry name" value="alpha/beta-Hydrolases"/>
    <property type="match status" value="1"/>
</dbReference>
<feature type="domain" description="AB hydrolase-1" evidence="1">
    <location>
        <begin position="24"/>
        <end position="268"/>
    </location>
</feature>
<protein>
    <submittedName>
        <fullName evidence="2">Pimeloyl-ACP methyl ester carboxylesterase</fullName>
    </submittedName>
</protein>
<dbReference type="Gene3D" id="3.40.50.1820">
    <property type="entry name" value="alpha/beta hydrolase"/>
    <property type="match status" value="1"/>
</dbReference>
<dbReference type="OrthoDB" id="8957634at2"/>
<reference evidence="2 3" key="1">
    <citation type="submission" date="2019-02" db="EMBL/GenBank/DDBJ databases">
        <title>Sequencing the genomes of 1000 actinobacteria strains.</title>
        <authorList>
            <person name="Klenk H.-P."/>
        </authorList>
    </citation>
    <scope>NUCLEOTIDE SEQUENCE [LARGE SCALE GENOMIC DNA]</scope>
    <source>
        <strain evidence="2 3">DSM 45162</strain>
    </source>
</reference>
<organism evidence="2 3">
    <name type="scientific">Krasilnikovia cinnamomea</name>
    <dbReference type="NCBI Taxonomy" id="349313"/>
    <lineage>
        <taxon>Bacteria</taxon>
        <taxon>Bacillati</taxon>
        <taxon>Actinomycetota</taxon>
        <taxon>Actinomycetes</taxon>
        <taxon>Micromonosporales</taxon>
        <taxon>Micromonosporaceae</taxon>
        <taxon>Krasilnikovia</taxon>
    </lineage>
</organism>
<evidence type="ECO:0000259" key="1">
    <source>
        <dbReference type="Pfam" id="PF00561"/>
    </source>
</evidence>
<name>A0A4Q7ZRD8_9ACTN</name>
<keyword evidence="3" id="KW-1185">Reference proteome</keyword>
<dbReference type="GO" id="GO:0046503">
    <property type="term" value="P:glycerolipid catabolic process"/>
    <property type="evidence" value="ECO:0007669"/>
    <property type="project" value="TreeGrafter"/>
</dbReference>
<proteinExistence type="predicted"/>
<dbReference type="Pfam" id="PF00561">
    <property type="entry name" value="Abhydrolase_1"/>
    <property type="match status" value="1"/>
</dbReference>
<dbReference type="PANTHER" id="PTHR43433:SF5">
    <property type="entry name" value="AB HYDROLASE-1 DOMAIN-CONTAINING PROTEIN"/>
    <property type="match status" value="1"/>
</dbReference>
<dbReference type="AlphaFoldDB" id="A0A4Q7ZRD8"/>
<dbReference type="RefSeq" id="WP_130511875.1">
    <property type="nucleotide sequence ID" value="NZ_SHKY01000001.1"/>
</dbReference>
<dbReference type="InterPro" id="IPR029058">
    <property type="entry name" value="AB_hydrolase_fold"/>
</dbReference>
<dbReference type="GO" id="GO:0004806">
    <property type="term" value="F:triacylglycerol lipase activity"/>
    <property type="evidence" value="ECO:0007669"/>
    <property type="project" value="TreeGrafter"/>
</dbReference>
<dbReference type="EMBL" id="SHKY01000001">
    <property type="protein sequence ID" value="RZU53384.1"/>
    <property type="molecule type" value="Genomic_DNA"/>
</dbReference>
<dbReference type="InterPro" id="IPR000073">
    <property type="entry name" value="AB_hydrolase_1"/>
</dbReference>
<comment type="caution">
    <text evidence="2">The sequence shown here is derived from an EMBL/GenBank/DDBJ whole genome shotgun (WGS) entry which is preliminary data.</text>
</comment>
<dbReference type="PANTHER" id="PTHR43433">
    <property type="entry name" value="HYDROLASE, ALPHA/BETA FOLD FAMILY PROTEIN"/>
    <property type="match status" value="1"/>
</dbReference>
<sequence length="296" mass="31614">MVEGVARHGAVHIAYEVEGPPTGKPLLLVMGLGLQMLFWPEDFRRLLTGHGFQVARFDNRDVGRSTHLDTLGLPSPLDLALGRGPGYTLADMAEDARAVMDALGWESAHVAGVSLGGMIAQTLAIRHPARVRSLTSISSTPSPRIGRPRPRAVVALLRRAASSREDAARQVVDIFRIIGSPAYPRDEAWLRDVARRSYDVAHDPDGVRRQLATIVSAVDRRPALGGLHLPALVVHGAADPLIRLPGGESTARAIPGARLIVHAGMGHDLPAPLQPSLAAEIAALAHRWHDQGRGAG</sequence>
<evidence type="ECO:0000313" key="2">
    <source>
        <dbReference type="EMBL" id="RZU53384.1"/>
    </source>
</evidence>
<evidence type="ECO:0000313" key="3">
    <source>
        <dbReference type="Proteomes" id="UP000292564"/>
    </source>
</evidence>
<dbReference type="InterPro" id="IPR050471">
    <property type="entry name" value="AB_hydrolase"/>
</dbReference>